<dbReference type="InterPro" id="IPR001628">
    <property type="entry name" value="Znf_hrmn_rcpt"/>
</dbReference>
<dbReference type="SUPFAM" id="SSF48508">
    <property type="entry name" value="Nuclear receptor ligand-binding domain"/>
    <property type="match status" value="2"/>
</dbReference>
<dbReference type="PANTHER" id="PTHR24082:SF473">
    <property type="entry name" value="ECDYSONE-INDUCED PROTEIN 75B, ISOFORM B"/>
    <property type="match status" value="1"/>
</dbReference>
<keyword evidence="3" id="KW-0862">Zinc</keyword>
<dbReference type="GO" id="GO:0000122">
    <property type="term" value="P:negative regulation of transcription by RNA polymerase II"/>
    <property type="evidence" value="ECO:0007669"/>
    <property type="project" value="TreeGrafter"/>
</dbReference>
<evidence type="ECO:0000313" key="11">
    <source>
        <dbReference type="Proteomes" id="UP000549394"/>
    </source>
</evidence>
<dbReference type="EMBL" id="CAJFCJ010000015">
    <property type="protein sequence ID" value="CAD5121734.1"/>
    <property type="molecule type" value="Genomic_DNA"/>
</dbReference>
<evidence type="ECO:0000256" key="1">
    <source>
        <dbReference type="ARBA" id="ARBA00022723"/>
    </source>
</evidence>
<dbReference type="GO" id="GO:0030154">
    <property type="term" value="P:cell differentiation"/>
    <property type="evidence" value="ECO:0007669"/>
    <property type="project" value="TreeGrafter"/>
</dbReference>
<evidence type="ECO:0000256" key="2">
    <source>
        <dbReference type="ARBA" id="ARBA00022771"/>
    </source>
</evidence>
<keyword evidence="4" id="KW-0805">Transcription regulation</keyword>
<feature type="domain" description="Nuclear receptor" evidence="9">
    <location>
        <begin position="37"/>
        <end position="113"/>
    </location>
</feature>
<evidence type="ECO:0000256" key="8">
    <source>
        <dbReference type="ARBA" id="ARBA00023242"/>
    </source>
</evidence>
<feature type="domain" description="Nuclear receptor" evidence="9">
    <location>
        <begin position="416"/>
        <end position="492"/>
    </location>
</feature>
<dbReference type="InterPro" id="IPR013088">
    <property type="entry name" value="Znf_NHR/GATA"/>
</dbReference>
<reference evidence="10 11" key="1">
    <citation type="submission" date="2020-08" db="EMBL/GenBank/DDBJ databases">
        <authorList>
            <person name="Hejnol A."/>
        </authorList>
    </citation>
    <scope>NUCLEOTIDE SEQUENCE [LARGE SCALE GENOMIC DNA]</scope>
</reference>
<proteinExistence type="predicted"/>
<dbReference type="Proteomes" id="UP000549394">
    <property type="component" value="Unassembled WGS sequence"/>
</dbReference>
<dbReference type="GO" id="GO:0045944">
    <property type="term" value="P:positive regulation of transcription by RNA polymerase II"/>
    <property type="evidence" value="ECO:0007669"/>
    <property type="project" value="TreeGrafter"/>
</dbReference>
<dbReference type="GO" id="GO:0009755">
    <property type="term" value="P:hormone-mediated signaling pathway"/>
    <property type="evidence" value="ECO:0007669"/>
    <property type="project" value="TreeGrafter"/>
</dbReference>
<organism evidence="10 11">
    <name type="scientific">Dimorphilus gyrociliatus</name>
    <dbReference type="NCBI Taxonomy" id="2664684"/>
    <lineage>
        <taxon>Eukaryota</taxon>
        <taxon>Metazoa</taxon>
        <taxon>Spiralia</taxon>
        <taxon>Lophotrochozoa</taxon>
        <taxon>Annelida</taxon>
        <taxon>Polychaeta</taxon>
        <taxon>Polychaeta incertae sedis</taxon>
        <taxon>Dinophilidae</taxon>
        <taxon>Dimorphilus</taxon>
    </lineage>
</organism>
<evidence type="ECO:0000259" key="9">
    <source>
        <dbReference type="PROSITE" id="PS51030"/>
    </source>
</evidence>
<evidence type="ECO:0000256" key="7">
    <source>
        <dbReference type="ARBA" id="ARBA00023170"/>
    </source>
</evidence>
<dbReference type="Gene3D" id="3.30.50.10">
    <property type="entry name" value="Erythroid Transcription Factor GATA-1, subunit A"/>
    <property type="match status" value="2"/>
</dbReference>
<keyword evidence="11" id="KW-1185">Reference proteome</keyword>
<keyword evidence="2" id="KW-0863">Zinc-finger</keyword>
<keyword evidence="7" id="KW-0675">Receptor</keyword>
<dbReference type="OrthoDB" id="6058386at2759"/>
<dbReference type="PROSITE" id="PS51030">
    <property type="entry name" value="NUCLEAR_REC_DBD_2"/>
    <property type="match status" value="2"/>
</dbReference>
<evidence type="ECO:0000313" key="10">
    <source>
        <dbReference type="EMBL" id="CAD5121734.1"/>
    </source>
</evidence>
<dbReference type="PROSITE" id="PS00031">
    <property type="entry name" value="NUCLEAR_REC_DBD_1"/>
    <property type="match status" value="1"/>
</dbReference>
<comment type="caution">
    <text evidence="10">The sequence shown here is derived from an EMBL/GenBank/DDBJ whole genome shotgun (WGS) entry which is preliminary data.</text>
</comment>
<dbReference type="Pfam" id="PF00105">
    <property type="entry name" value="zf-C4"/>
    <property type="match status" value="2"/>
</dbReference>
<protein>
    <submittedName>
        <fullName evidence="10">DgyrCDS10211</fullName>
    </submittedName>
</protein>
<evidence type="ECO:0000256" key="6">
    <source>
        <dbReference type="ARBA" id="ARBA00023163"/>
    </source>
</evidence>
<dbReference type="SUPFAM" id="SSF57716">
    <property type="entry name" value="Glucocorticoid receptor-like (DNA-binding domain)"/>
    <property type="match status" value="2"/>
</dbReference>
<dbReference type="PRINTS" id="PR00047">
    <property type="entry name" value="STROIDFINGER"/>
</dbReference>
<dbReference type="SMART" id="SM00399">
    <property type="entry name" value="ZnF_C4"/>
    <property type="match status" value="2"/>
</dbReference>
<name>A0A7I8W0X9_9ANNE</name>
<dbReference type="Gene3D" id="1.10.565.10">
    <property type="entry name" value="Retinoid X Receptor"/>
    <property type="match status" value="2"/>
</dbReference>
<keyword evidence="6" id="KW-0804">Transcription</keyword>
<accession>A0A7I8W0X9</accession>
<evidence type="ECO:0000256" key="3">
    <source>
        <dbReference type="ARBA" id="ARBA00022833"/>
    </source>
</evidence>
<dbReference type="GO" id="GO:0008270">
    <property type="term" value="F:zinc ion binding"/>
    <property type="evidence" value="ECO:0007669"/>
    <property type="project" value="UniProtKB-KW"/>
</dbReference>
<dbReference type="GO" id="GO:0000978">
    <property type="term" value="F:RNA polymerase II cis-regulatory region sequence-specific DNA binding"/>
    <property type="evidence" value="ECO:0007669"/>
    <property type="project" value="TreeGrafter"/>
</dbReference>
<evidence type="ECO:0000256" key="5">
    <source>
        <dbReference type="ARBA" id="ARBA00023125"/>
    </source>
</evidence>
<sequence length="808" mass="95353">MEIVKPELSCDDDRNYEDKNEKKMKCRTLVSSSRYHLALCKICNGSASGIHYGVLSCEACKIFFKRSDTKYQNYQCRTGKRACSPFRNFTFICRYCRYEKCLREGMSRARIRIGRYPMKTNGEEKTISLQNDVEVPRMITFYAADDLLQRISVFHHKVTNINWSSEIKDFSNVMESIHKAVRNTFVPLEDFLDIYNITGVEIDNRSIYKRLQWKFIDVIVRYNLTFLKSLPGFIELDRKDFIHILSKNIDNFKLLVGIFSNYEWSNPGLNLKFNETSVNLDRDTLKLLFGDEFVQLKDDLRIRGKSINVNYFEILFIAVLPCFSPNEKFPHFKEVHKNYVQVFIRCLKTIYGDNYDKRLRELVNLQARYADYNNILRRARSKNKKYFQQLVYVMNTRKRKVNGKRSRRVHQKKTVLPPCQVCCKQATGFHYGLNTCEACKIFFRRSTTQYLTYSCIDGQKLCQPNKEFAFNCKLCRYQKCIDEGMSRTRIKIGRYSREMHSKNKMELEKLSQLSPQQLIYLPKFSDADDSLTKFGNFIESISQVKWSKEIENLDEMIQQINEIIETGFFPKDEYELIYNALGIEIDNRRVMCDLAGKISSIKLRQWIPFLKSLPGISDIDDRTFVKLICSDITLIHTIFSVHQVFQWEDIGFCINLNDKKIVLQNKLMDSTIGERMREISYNIQVYRNNMDVSKIELAMISILKMFEPRKDIPQLSSAYNRLLSTFIRHLEGNYGNSYHLQLGKLVNFFAELSEISLRNRKHMEQNKDFLKGIGRTRFNNLFLFGFSNNNDKECDECFEILKEKNFLQ</sequence>
<dbReference type="PANTHER" id="PTHR24082">
    <property type="entry name" value="NUCLEAR HORMONE RECEPTOR"/>
    <property type="match status" value="1"/>
</dbReference>
<dbReference type="AlphaFoldDB" id="A0A7I8W0X9"/>
<dbReference type="InterPro" id="IPR050234">
    <property type="entry name" value="Nuclear_hormone_rcpt_NR1"/>
</dbReference>
<keyword evidence="5" id="KW-0238">DNA-binding</keyword>
<evidence type="ECO:0000256" key="4">
    <source>
        <dbReference type="ARBA" id="ARBA00023015"/>
    </source>
</evidence>
<dbReference type="GO" id="GO:0004879">
    <property type="term" value="F:nuclear receptor activity"/>
    <property type="evidence" value="ECO:0007669"/>
    <property type="project" value="TreeGrafter"/>
</dbReference>
<gene>
    <name evidence="10" type="ORF">DGYR_LOCUS9647</name>
</gene>
<dbReference type="InterPro" id="IPR035500">
    <property type="entry name" value="NHR-like_dom_sf"/>
</dbReference>
<keyword evidence="8" id="KW-0539">Nucleus</keyword>
<keyword evidence="1" id="KW-0479">Metal-binding</keyword>